<name>A0A2H0TFZ2_9BACT</name>
<proteinExistence type="inferred from homology"/>
<dbReference type="PANTHER" id="PTHR30473">
    <property type="entry name" value="PROTEIN PHOH"/>
    <property type="match status" value="1"/>
</dbReference>
<dbReference type="Pfam" id="PF13638">
    <property type="entry name" value="PIN_4"/>
    <property type="match status" value="1"/>
</dbReference>
<dbReference type="InterPro" id="IPR003714">
    <property type="entry name" value="PhoH"/>
</dbReference>
<dbReference type="Proteomes" id="UP000231503">
    <property type="component" value="Unassembled WGS sequence"/>
</dbReference>
<dbReference type="AlphaFoldDB" id="A0A2H0TFZ2"/>
<dbReference type="GO" id="GO:0005524">
    <property type="term" value="F:ATP binding"/>
    <property type="evidence" value="ECO:0007669"/>
    <property type="project" value="UniProtKB-KW"/>
</dbReference>
<dbReference type="GO" id="GO:0005829">
    <property type="term" value="C:cytosol"/>
    <property type="evidence" value="ECO:0007669"/>
    <property type="project" value="TreeGrafter"/>
</dbReference>
<evidence type="ECO:0000256" key="2">
    <source>
        <dbReference type="ARBA" id="ARBA00022840"/>
    </source>
</evidence>
<dbReference type="InterPro" id="IPR002716">
    <property type="entry name" value="PIN_dom"/>
</dbReference>
<dbReference type="SUPFAM" id="SSF88723">
    <property type="entry name" value="PIN domain-like"/>
    <property type="match status" value="1"/>
</dbReference>
<dbReference type="SMART" id="SM00670">
    <property type="entry name" value="PINc"/>
    <property type="match status" value="1"/>
</dbReference>
<dbReference type="InterPro" id="IPR029060">
    <property type="entry name" value="PIN-like_dom_sf"/>
</dbReference>
<dbReference type="InterPro" id="IPR027417">
    <property type="entry name" value="P-loop_NTPase"/>
</dbReference>
<dbReference type="Pfam" id="PF02562">
    <property type="entry name" value="PhoH"/>
    <property type="match status" value="1"/>
</dbReference>
<reference evidence="6" key="1">
    <citation type="submission" date="2017-09" db="EMBL/GenBank/DDBJ databases">
        <title>Depth-based differentiation of microbial function through sediment-hosted aquifers and enrichment of novel symbionts in the deep terrestrial subsurface.</title>
        <authorList>
            <person name="Probst A.J."/>
            <person name="Ladd B."/>
            <person name="Jarett J.K."/>
            <person name="Geller-Mcgrath D.E."/>
            <person name="Sieber C.M.K."/>
            <person name="Emerson J.B."/>
            <person name="Anantharaman K."/>
            <person name="Thomas B.C."/>
            <person name="Malmstrom R."/>
            <person name="Stieglmeier M."/>
            <person name="Klingl A."/>
            <person name="Woyke T."/>
            <person name="Ryan C.M."/>
            <person name="Banfield J.F."/>
        </authorList>
    </citation>
    <scope>NUCLEOTIDE SEQUENCE [LARGE SCALE GENOMIC DNA]</scope>
</reference>
<dbReference type="EMBL" id="PFCO01000003">
    <property type="protein sequence ID" value="PIR69725.1"/>
    <property type="molecule type" value="Genomic_DNA"/>
</dbReference>
<keyword evidence="2" id="KW-0067">ATP-binding</keyword>
<evidence type="ECO:0000313" key="6">
    <source>
        <dbReference type="Proteomes" id="UP000231503"/>
    </source>
</evidence>
<evidence type="ECO:0000256" key="3">
    <source>
        <dbReference type="ARBA" id="ARBA00046345"/>
    </source>
</evidence>
<dbReference type="PANTHER" id="PTHR30473:SF2">
    <property type="entry name" value="PIN DOMAIN-CONTAINING PROTEIN"/>
    <property type="match status" value="1"/>
</dbReference>
<feature type="domain" description="PIN" evidence="4">
    <location>
        <begin position="7"/>
        <end position="124"/>
    </location>
</feature>
<evidence type="ECO:0000259" key="4">
    <source>
        <dbReference type="SMART" id="SM00670"/>
    </source>
</evidence>
<protein>
    <submittedName>
        <fullName evidence="5">Phosphate starvation-inducible protein PhoH</fullName>
    </submittedName>
</protein>
<organism evidence="5 6">
    <name type="scientific">Candidatus Niyogibacteria bacterium CG10_big_fil_rev_8_21_14_0_10_46_36</name>
    <dbReference type="NCBI Taxonomy" id="1974726"/>
    <lineage>
        <taxon>Bacteria</taxon>
        <taxon>Candidatus Niyogiibacteriota</taxon>
    </lineage>
</organism>
<gene>
    <name evidence="5" type="ORF">COU47_01415</name>
</gene>
<dbReference type="Gene3D" id="3.40.50.1010">
    <property type="entry name" value="5'-nuclease"/>
    <property type="match status" value="1"/>
</dbReference>
<comment type="similarity">
    <text evidence="3">In the N-terminal section; belongs to the PINc/VapC protein family.</text>
</comment>
<evidence type="ECO:0000256" key="1">
    <source>
        <dbReference type="ARBA" id="ARBA00022741"/>
    </source>
</evidence>
<keyword evidence="1" id="KW-0547">Nucleotide-binding</keyword>
<dbReference type="SUPFAM" id="SSF52540">
    <property type="entry name" value="P-loop containing nucleoside triphosphate hydrolases"/>
    <property type="match status" value="1"/>
</dbReference>
<dbReference type="Gene3D" id="3.40.50.300">
    <property type="entry name" value="P-loop containing nucleotide triphosphate hydrolases"/>
    <property type="match status" value="1"/>
</dbReference>
<dbReference type="CDD" id="cd09883">
    <property type="entry name" value="PIN_VapC_PhoHL-ATPase"/>
    <property type="match status" value="1"/>
</dbReference>
<sequence>MEQKQNKRFVLDTSVLIHDHKALEHFSEHGHDIVIPTWVVDELDRFKHEQGYRGVNSRKASKLLEKMEHDRRLRIEFRTSKEAEAAKSMESNNDLRIILCAKYVQEEHAGDTVILVSKDTNLRIKARACGIAAEDYKSDKIISSIADLYKHPKEVQIEDGAFLDKLLRDFNIVVDEWKELYGSEYYPNECCRFMLRDTERFALARFLNGKFHRVDKPQIPPKDKRREFASIHPINEEQAFAYHLLTAPEVHLVTLAGDAGTGKTLISLLAGAIQVKGDLYDQILVFRPNIEIGRSLGALPGTVDEKFEPWKQPIFDNLSLILRSDKELSAVFKKNGSKDKDISNAGLSMLLKSERIEISPITFLRGRSFNRKFVIIDDVQNLTPQEVKTVITRMGEGTKVVLAGDVSQIDDPHLDPISNGLAYTVARWQGQDIFGHVALQKGERSRLAELASKLM</sequence>
<evidence type="ECO:0000313" key="5">
    <source>
        <dbReference type="EMBL" id="PIR69725.1"/>
    </source>
</evidence>
<dbReference type="InterPro" id="IPR051451">
    <property type="entry name" value="PhoH2-like"/>
</dbReference>
<accession>A0A2H0TFZ2</accession>
<comment type="caution">
    <text evidence="5">The sequence shown here is derived from an EMBL/GenBank/DDBJ whole genome shotgun (WGS) entry which is preliminary data.</text>
</comment>